<proteinExistence type="predicted"/>
<evidence type="ECO:0000313" key="1">
    <source>
        <dbReference type="EMBL" id="KAF2392390.1"/>
    </source>
</evidence>
<reference evidence="1 2" key="1">
    <citation type="submission" date="2019-12" db="EMBL/GenBank/DDBJ databases">
        <title>Endophytic bacteria associated with Panax ginseng seedlings.</title>
        <authorList>
            <person name="Park J.M."/>
            <person name="Shin R."/>
            <person name="Jo S.H."/>
        </authorList>
    </citation>
    <scope>NUCLEOTIDE SEQUENCE [LARGE SCALE GENOMIC DNA]</scope>
    <source>
        <strain evidence="1 2">PgKB32</strain>
    </source>
</reference>
<protein>
    <submittedName>
        <fullName evidence="1">Uncharacterized protein</fullName>
    </submittedName>
</protein>
<name>A0A6L5BVP0_9PSED</name>
<sequence>MIFSRFLNMTQRRIPHFHADGMKWKIPEFFLKIFIDWQLSSGEKTFKRQVLRINPLG</sequence>
<dbReference type="AlphaFoldDB" id="A0A6L5BVP0"/>
<dbReference type="Proteomes" id="UP000475265">
    <property type="component" value="Unassembled WGS sequence"/>
</dbReference>
<comment type="caution">
    <text evidence="1">The sequence shown here is derived from an EMBL/GenBank/DDBJ whole genome shotgun (WGS) entry which is preliminary data.</text>
</comment>
<accession>A0A6L5BVP0</accession>
<dbReference type="EMBL" id="JAAAXX010000001">
    <property type="protein sequence ID" value="KAF2392390.1"/>
    <property type="molecule type" value="Genomic_DNA"/>
</dbReference>
<organism evidence="1 2">
    <name type="scientific">Pseudomonas frederiksbergensis</name>
    <dbReference type="NCBI Taxonomy" id="104087"/>
    <lineage>
        <taxon>Bacteria</taxon>
        <taxon>Pseudomonadati</taxon>
        <taxon>Pseudomonadota</taxon>
        <taxon>Gammaproteobacteria</taxon>
        <taxon>Pseudomonadales</taxon>
        <taxon>Pseudomonadaceae</taxon>
        <taxon>Pseudomonas</taxon>
    </lineage>
</organism>
<evidence type="ECO:0000313" key="2">
    <source>
        <dbReference type="Proteomes" id="UP000475265"/>
    </source>
</evidence>
<gene>
    <name evidence="1" type="ORF">FX983_00341</name>
</gene>